<accession>A0A9Q0JC86</accession>
<evidence type="ECO:0000313" key="2">
    <source>
        <dbReference type="Proteomes" id="UP001141552"/>
    </source>
</evidence>
<dbReference type="Proteomes" id="UP001141552">
    <property type="component" value="Unassembled WGS sequence"/>
</dbReference>
<dbReference type="AlphaFoldDB" id="A0A9Q0JC86"/>
<reference evidence="1" key="1">
    <citation type="submission" date="2022-02" db="EMBL/GenBank/DDBJ databases">
        <authorList>
            <person name="Henning P.M."/>
            <person name="McCubbin A.G."/>
            <person name="Shore J.S."/>
        </authorList>
    </citation>
    <scope>NUCLEOTIDE SEQUENCE</scope>
    <source>
        <strain evidence="1">F60SS</strain>
        <tissue evidence="1">Leaves</tissue>
    </source>
</reference>
<gene>
    <name evidence="1" type="ORF">Tsubulata_045107</name>
</gene>
<comment type="caution">
    <text evidence="1">The sequence shown here is derived from an EMBL/GenBank/DDBJ whole genome shotgun (WGS) entry which is preliminary data.</text>
</comment>
<dbReference type="EMBL" id="JAKUCV010004407">
    <property type="protein sequence ID" value="KAJ4835470.1"/>
    <property type="molecule type" value="Genomic_DNA"/>
</dbReference>
<keyword evidence="2" id="KW-1185">Reference proteome</keyword>
<reference evidence="1" key="2">
    <citation type="journal article" date="2023" name="Plants (Basel)">
        <title>Annotation of the Turnera subulata (Passifloraceae) Draft Genome Reveals the S-Locus Evolved after the Divergence of Turneroideae from Passifloroideae in a Stepwise Manner.</title>
        <authorList>
            <person name="Henning P.M."/>
            <person name="Roalson E.H."/>
            <person name="Mir W."/>
            <person name="McCubbin A.G."/>
            <person name="Shore J.S."/>
        </authorList>
    </citation>
    <scope>NUCLEOTIDE SEQUENCE</scope>
    <source>
        <strain evidence="1">F60SS</strain>
    </source>
</reference>
<name>A0A9Q0JC86_9ROSI</name>
<proteinExistence type="predicted"/>
<organism evidence="1 2">
    <name type="scientific">Turnera subulata</name>
    <dbReference type="NCBI Taxonomy" id="218843"/>
    <lineage>
        <taxon>Eukaryota</taxon>
        <taxon>Viridiplantae</taxon>
        <taxon>Streptophyta</taxon>
        <taxon>Embryophyta</taxon>
        <taxon>Tracheophyta</taxon>
        <taxon>Spermatophyta</taxon>
        <taxon>Magnoliopsida</taxon>
        <taxon>eudicotyledons</taxon>
        <taxon>Gunneridae</taxon>
        <taxon>Pentapetalae</taxon>
        <taxon>rosids</taxon>
        <taxon>fabids</taxon>
        <taxon>Malpighiales</taxon>
        <taxon>Passifloraceae</taxon>
        <taxon>Turnera</taxon>
    </lineage>
</organism>
<dbReference type="OrthoDB" id="1743559at2759"/>
<evidence type="ECO:0000313" key="1">
    <source>
        <dbReference type="EMBL" id="KAJ4835470.1"/>
    </source>
</evidence>
<sequence>MGQTTFISLDPKVAEVDAVIVEDGEVHLSATLCLVAKLWTERPFIARAFHEHHEISMAPSEPWNLDDQVVLLRELTGDEQPSSLQLFMVPLWVKVYDIPFNLRSQKLVED</sequence>
<protein>
    <recommendedName>
        <fullName evidence="3">DUF4283 domain-containing protein</fullName>
    </recommendedName>
</protein>
<evidence type="ECO:0008006" key="3">
    <source>
        <dbReference type="Google" id="ProtNLM"/>
    </source>
</evidence>